<evidence type="ECO:0008006" key="4">
    <source>
        <dbReference type="Google" id="ProtNLM"/>
    </source>
</evidence>
<organism evidence="2 3">
    <name type="scientific">Lutimonas vermicola</name>
    <dbReference type="NCBI Taxonomy" id="414288"/>
    <lineage>
        <taxon>Bacteria</taxon>
        <taxon>Pseudomonadati</taxon>
        <taxon>Bacteroidota</taxon>
        <taxon>Flavobacteriia</taxon>
        <taxon>Flavobacteriales</taxon>
        <taxon>Flavobacteriaceae</taxon>
        <taxon>Lutimonas</taxon>
    </lineage>
</organism>
<gene>
    <name evidence="2" type="ORF">AABB81_13075</name>
</gene>
<protein>
    <recommendedName>
        <fullName evidence="4">DoxX family protein</fullName>
    </recommendedName>
</protein>
<keyword evidence="1" id="KW-0812">Transmembrane</keyword>
<proteinExistence type="predicted"/>
<sequence>MGYSVIEKIIQWQNSLDYYTKHFKKSFLKNHVKGAIIIVILMETACVGLNITGLYLLLNGGSKMFAIWGLLAISMTLIVLMTGQRIAQDFSGAMNITVYFILTVFGLFVLENF</sequence>
<feature type="transmembrane region" description="Helical" evidence="1">
    <location>
        <begin position="64"/>
        <end position="83"/>
    </location>
</feature>
<keyword evidence="1" id="KW-0472">Membrane</keyword>
<evidence type="ECO:0000313" key="3">
    <source>
        <dbReference type="Proteomes" id="UP001474120"/>
    </source>
</evidence>
<evidence type="ECO:0000313" key="2">
    <source>
        <dbReference type="EMBL" id="MEL4456835.1"/>
    </source>
</evidence>
<keyword evidence="3" id="KW-1185">Reference proteome</keyword>
<comment type="caution">
    <text evidence="2">The sequence shown here is derived from an EMBL/GenBank/DDBJ whole genome shotgun (WGS) entry which is preliminary data.</text>
</comment>
<feature type="transmembrane region" description="Helical" evidence="1">
    <location>
        <begin position="90"/>
        <end position="110"/>
    </location>
</feature>
<feature type="transmembrane region" description="Helical" evidence="1">
    <location>
        <begin position="34"/>
        <end position="58"/>
    </location>
</feature>
<accession>A0ABU9L6E2</accession>
<keyword evidence="1" id="KW-1133">Transmembrane helix</keyword>
<dbReference type="RefSeq" id="WP_342161000.1">
    <property type="nucleotide sequence ID" value="NZ_JBCDNA010000003.1"/>
</dbReference>
<evidence type="ECO:0000256" key="1">
    <source>
        <dbReference type="SAM" id="Phobius"/>
    </source>
</evidence>
<name>A0ABU9L6E2_9FLAO</name>
<dbReference type="Proteomes" id="UP001474120">
    <property type="component" value="Unassembled WGS sequence"/>
</dbReference>
<reference evidence="2 3" key="1">
    <citation type="submission" date="2024-04" db="EMBL/GenBank/DDBJ databases">
        <title>whole genome sequencing of Lutimonas vermicola strain IMCC1616.</title>
        <authorList>
            <person name="Bae S.S."/>
        </authorList>
    </citation>
    <scope>NUCLEOTIDE SEQUENCE [LARGE SCALE GENOMIC DNA]</scope>
    <source>
        <strain evidence="2 3">IMCC1616</strain>
    </source>
</reference>
<dbReference type="EMBL" id="JBCDNA010000003">
    <property type="protein sequence ID" value="MEL4456835.1"/>
    <property type="molecule type" value="Genomic_DNA"/>
</dbReference>